<gene>
    <name evidence="2" type="ORF">LCGC14_2700630</name>
</gene>
<reference evidence="2" key="1">
    <citation type="journal article" date="2015" name="Nature">
        <title>Complex archaea that bridge the gap between prokaryotes and eukaryotes.</title>
        <authorList>
            <person name="Spang A."/>
            <person name="Saw J.H."/>
            <person name="Jorgensen S.L."/>
            <person name="Zaremba-Niedzwiedzka K."/>
            <person name="Martijn J."/>
            <person name="Lind A.E."/>
            <person name="van Eijk R."/>
            <person name="Schleper C."/>
            <person name="Guy L."/>
            <person name="Ettema T.J."/>
        </authorList>
    </citation>
    <scope>NUCLEOTIDE SEQUENCE</scope>
</reference>
<proteinExistence type="predicted"/>
<dbReference type="EMBL" id="LAZR01048116">
    <property type="protein sequence ID" value="KKK92668.1"/>
    <property type="molecule type" value="Genomic_DNA"/>
</dbReference>
<dbReference type="AlphaFoldDB" id="A0A0F8ZFX4"/>
<accession>A0A0F8ZFX4</accession>
<comment type="caution">
    <text evidence="2">The sequence shown here is derived from an EMBL/GenBank/DDBJ whole genome shotgun (WGS) entry which is preliminary data.</text>
</comment>
<name>A0A0F8ZFX4_9ZZZZ</name>
<evidence type="ECO:0000313" key="2">
    <source>
        <dbReference type="EMBL" id="KKK92668.1"/>
    </source>
</evidence>
<protein>
    <submittedName>
        <fullName evidence="2">Uncharacterized protein</fullName>
    </submittedName>
</protein>
<feature type="region of interest" description="Disordered" evidence="1">
    <location>
        <begin position="89"/>
        <end position="113"/>
    </location>
</feature>
<feature type="compositionally biased region" description="Basic and acidic residues" evidence="1">
    <location>
        <begin position="89"/>
        <end position="101"/>
    </location>
</feature>
<sequence>MSTELKGIKVGSETASENLDGDREYEATYIVVASDGSVPLTEVREAAGLPEVNQRYLNDYTAICTSVDAQRRPKSQTICDVHCRWETKPLKDQKPDSDKPPWEQPPEPSWDEVPVDIVTPVDLEGHIFRDEAGTPIDPPPVVPQSNQVLTILRNEIGFSPQDARFYGNTINGDGWFGFPKYAVKLLMPTATGIWEDDQLYWQVVYRLEIMCGWAWVDEEQRQLLWEPYLTPHLGPMHIPDDGGDAVRNTDGFGDPIMIPQKLDQDGHLLPKDVPTHWLQWYLYRQTNFSEYFDWLGSERAYGTGRGRRRRP</sequence>
<evidence type="ECO:0000256" key="1">
    <source>
        <dbReference type="SAM" id="MobiDB-lite"/>
    </source>
</evidence>
<organism evidence="2">
    <name type="scientific">marine sediment metagenome</name>
    <dbReference type="NCBI Taxonomy" id="412755"/>
    <lineage>
        <taxon>unclassified sequences</taxon>
        <taxon>metagenomes</taxon>
        <taxon>ecological metagenomes</taxon>
    </lineage>
</organism>